<dbReference type="GO" id="GO:0020037">
    <property type="term" value="F:heme binding"/>
    <property type="evidence" value="ECO:0007669"/>
    <property type="project" value="UniProtKB-UniRule"/>
</dbReference>
<comment type="function">
    <text evidence="8">Part of the MsrPQ system that repairs oxidized periplasmic proteins containing methionine sulfoxide residues (Met-O), using respiratory chain electrons. Thus protects these proteins from oxidative-stress damage caused by reactive species of oxygen and chlorine generated by the host defense mechanisms. MsrPQ is essential for the maintenance of envelope integrity under bleach stress, rescuing a wide series of structurally unrelated periplasmic proteins from methionine oxidation. MsrQ provides electrons for reduction to the reductase catalytic subunit MsrP, using the quinone pool of the respiratory chain.</text>
</comment>
<dbReference type="AlphaFoldDB" id="A0A330LTU3"/>
<name>A0A330LTU3_9GAMM</name>
<comment type="similarity">
    <text evidence="8">Belongs to the MsrQ family.</text>
</comment>
<dbReference type="InterPro" id="IPR013130">
    <property type="entry name" value="Fe3_Rdtase_TM_dom"/>
</dbReference>
<reference evidence="11" key="1">
    <citation type="submission" date="2018-05" db="EMBL/GenBank/DDBJ databases">
        <authorList>
            <person name="Cea G.-C."/>
            <person name="William W."/>
        </authorList>
    </citation>
    <scope>NUCLEOTIDE SEQUENCE [LARGE SCALE GENOMIC DNA]</scope>
    <source>
        <strain evidence="11">DB21MT 5</strain>
    </source>
</reference>
<sequence>MPMLTYKRLPYLKAYIHVLAIMPLVYLGLAIDADALGGDPVQAVIHFLGKGALNLLLATLVISPLAKRYKEGLLISTRRVVGLYCFFYASLHLVAFAWLDLGWDIALLLKELVKRPYIWLGMIAFIILLLLALTSPMWVHRKMKRNWQKLHNFIYLAAILTPVHYYLSVKSGWIEPIIYALLVVFLLSQRRKVVIKLLSNIYCFFKKT</sequence>
<evidence type="ECO:0000256" key="2">
    <source>
        <dbReference type="ARBA" id="ARBA00022448"/>
    </source>
</evidence>
<feature type="transmembrane region" description="Helical" evidence="8">
    <location>
        <begin position="173"/>
        <end position="189"/>
    </location>
</feature>
<keyword evidence="7 8" id="KW-0472">Membrane</keyword>
<comment type="cofactor">
    <cofactor evidence="8">
        <name>FMN</name>
        <dbReference type="ChEBI" id="CHEBI:58210"/>
    </cofactor>
    <text evidence="8">Binds 1 FMN per subunit.</text>
</comment>
<dbReference type="RefSeq" id="WP_112715812.1">
    <property type="nucleotide sequence ID" value="NZ_LS483250.1"/>
</dbReference>
<dbReference type="HAMAP" id="MF_01207">
    <property type="entry name" value="MsrQ"/>
    <property type="match status" value="1"/>
</dbReference>
<proteinExistence type="inferred from homology"/>
<dbReference type="PANTHER" id="PTHR36964">
    <property type="entry name" value="PROTEIN-METHIONINE-SULFOXIDE REDUCTASE HEME-BINDING SUBUNIT MSRQ"/>
    <property type="match status" value="1"/>
</dbReference>
<feature type="transmembrane region" description="Helical" evidence="8">
    <location>
        <begin position="78"/>
        <end position="98"/>
    </location>
</feature>
<feature type="transmembrane region" description="Helical" evidence="8">
    <location>
        <begin position="12"/>
        <end position="31"/>
    </location>
</feature>
<keyword evidence="11" id="KW-1185">Reference proteome</keyword>
<evidence type="ECO:0000256" key="6">
    <source>
        <dbReference type="ARBA" id="ARBA00023004"/>
    </source>
</evidence>
<evidence type="ECO:0000256" key="8">
    <source>
        <dbReference type="HAMAP-Rule" id="MF_01207"/>
    </source>
</evidence>
<evidence type="ECO:0000259" key="9">
    <source>
        <dbReference type="Pfam" id="PF01794"/>
    </source>
</evidence>
<keyword evidence="8" id="KW-0285">Flavoprotein</keyword>
<dbReference type="GO" id="GO:0030091">
    <property type="term" value="P:protein repair"/>
    <property type="evidence" value="ECO:0007669"/>
    <property type="project" value="UniProtKB-UniRule"/>
</dbReference>
<evidence type="ECO:0000256" key="4">
    <source>
        <dbReference type="ARBA" id="ARBA00022692"/>
    </source>
</evidence>
<keyword evidence="8" id="KW-0479">Metal-binding</keyword>
<dbReference type="Proteomes" id="UP000250163">
    <property type="component" value="Chromosome MORIYA"/>
</dbReference>
<accession>A0A330LTU3</accession>
<keyword evidence="8" id="KW-0249">Electron transport</keyword>
<evidence type="ECO:0000256" key="5">
    <source>
        <dbReference type="ARBA" id="ARBA00022989"/>
    </source>
</evidence>
<keyword evidence="5 8" id="KW-1133">Transmembrane helix</keyword>
<dbReference type="GO" id="GO:0005886">
    <property type="term" value="C:plasma membrane"/>
    <property type="evidence" value="ECO:0007669"/>
    <property type="project" value="UniProtKB-SubCell"/>
</dbReference>
<organism evidence="10 11">
    <name type="scientific">Moritella yayanosii</name>
    <dbReference type="NCBI Taxonomy" id="69539"/>
    <lineage>
        <taxon>Bacteria</taxon>
        <taxon>Pseudomonadati</taxon>
        <taxon>Pseudomonadota</taxon>
        <taxon>Gammaproteobacteria</taxon>
        <taxon>Alteromonadales</taxon>
        <taxon>Moritellaceae</taxon>
        <taxon>Moritella</taxon>
    </lineage>
</organism>
<feature type="transmembrane region" description="Helical" evidence="8">
    <location>
        <begin position="150"/>
        <end position="167"/>
    </location>
</feature>
<dbReference type="OrthoDB" id="9788328at2"/>
<dbReference type="NCBIfam" id="NF003831">
    <property type="entry name" value="PRK05419.1-2"/>
    <property type="match status" value="1"/>
</dbReference>
<keyword evidence="8" id="KW-0288">FMN</keyword>
<feature type="transmembrane region" description="Helical" evidence="8">
    <location>
        <begin position="43"/>
        <end position="66"/>
    </location>
</feature>
<keyword evidence="8" id="KW-1003">Cell membrane</keyword>
<dbReference type="GO" id="GO:0016679">
    <property type="term" value="F:oxidoreductase activity, acting on diphenols and related substances as donors"/>
    <property type="evidence" value="ECO:0007669"/>
    <property type="project" value="TreeGrafter"/>
</dbReference>
<comment type="subunit">
    <text evidence="8">Heterodimer of a catalytic subunit (MsrP) and a heme-binding subunit (MsrQ).</text>
</comment>
<dbReference type="Pfam" id="PF01794">
    <property type="entry name" value="Ferric_reduct"/>
    <property type="match status" value="1"/>
</dbReference>
<dbReference type="InterPro" id="IPR022837">
    <property type="entry name" value="MsrQ-like"/>
</dbReference>
<keyword evidence="4 8" id="KW-0812">Transmembrane</keyword>
<keyword evidence="3 8" id="KW-0349">Heme</keyword>
<evidence type="ECO:0000256" key="1">
    <source>
        <dbReference type="ARBA" id="ARBA00004141"/>
    </source>
</evidence>
<evidence type="ECO:0000256" key="3">
    <source>
        <dbReference type="ARBA" id="ARBA00022617"/>
    </source>
</evidence>
<feature type="transmembrane region" description="Helical" evidence="8">
    <location>
        <begin position="118"/>
        <end position="138"/>
    </location>
</feature>
<dbReference type="EMBL" id="LS483250">
    <property type="protein sequence ID" value="SQD79238.1"/>
    <property type="molecule type" value="Genomic_DNA"/>
</dbReference>
<keyword evidence="6 8" id="KW-0408">Iron</keyword>
<comment type="cofactor">
    <cofactor evidence="8">
        <name>heme b</name>
        <dbReference type="ChEBI" id="CHEBI:60344"/>
    </cofactor>
    <text evidence="8">Binds 1 heme b (iron(II)-protoporphyrin IX) group per subunit.</text>
</comment>
<evidence type="ECO:0000313" key="10">
    <source>
        <dbReference type="EMBL" id="SQD79238.1"/>
    </source>
</evidence>
<dbReference type="GO" id="GO:0046872">
    <property type="term" value="F:metal ion binding"/>
    <property type="evidence" value="ECO:0007669"/>
    <property type="project" value="UniProtKB-KW"/>
</dbReference>
<dbReference type="GO" id="GO:0010181">
    <property type="term" value="F:FMN binding"/>
    <property type="evidence" value="ECO:0007669"/>
    <property type="project" value="UniProtKB-UniRule"/>
</dbReference>
<gene>
    <name evidence="10" type="primary">yedZ</name>
    <name evidence="8" type="synonym">msrQ</name>
    <name evidence="10" type="ORF">MORIYA_2771</name>
</gene>
<dbReference type="GO" id="GO:0009055">
    <property type="term" value="F:electron transfer activity"/>
    <property type="evidence" value="ECO:0007669"/>
    <property type="project" value="UniProtKB-UniRule"/>
</dbReference>
<comment type="subcellular location">
    <subcellularLocation>
        <location evidence="8">Cell membrane</location>
        <topology evidence="8">Multi-pass membrane protein</topology>
    </subcellularLocation>
    <subcellularLocation>
        <location evidence="1">Membrane</location>
        <topology evidence="1">Multi-pass membrane protein</topology>
    </subcellularLocation>
</comment>
<evidence type="ECO:0000313" key="11">
    <source>
        <dbReference type="Proteomes" id="UP000250163"/>
    </source>
</evidence>
<dbReference type="KEGG" id="mya:MORIYA_2771"/>
<keyword evidence="2 8" id="KW-0813">Transport</keyword>
<protein>
    <recommendedName>
        <fullName evidence="8">Protein-methionine-sulfoxide reductase heme-binding subunit MsrQ</fullName>
    </recommendedName>
    <alternativeName>
        <fullName evidence="8">Flavocytochrome MsrQ</fullName>
    </alternativeName>
</protein>
<dbReference type="PANTHER" id="PTHR36964:SF1">
    <property type="entry name" value="PROTEIN-METHIONINE-SULFOXIDE REDUCTASE HEME-BINDING SUBUNIT MSRQ"/>
    <property type="match status" value="1"/>
</dbReference>
<feature type="domain" description="Ferric oxidoreductase" evidence="9">
    <location>
        <begin position="55"/>
        <end position="160"/>
    </location>
</feature>
<evidence type="ECO:0000256" key="7">
    <source>
        <dbReference type="ARBA" id="ARBA00023136"/>
    </source>
</evidence>